<organism evidence="1">
    <name type="scientific">uncultured marine virus</name>
    <dbReference type="NCBI Taxonomy" id="186617"/>
    <lineage>
        <taxon>Viruses</taxon>
        <taxon>environmental samples</taxon>
    </lineage>
</organism>
<dbReference type="EMBL" id="KR029585">
    <property type="protein sequence ID" value="AKH46729.1"/>
    <property type="molecule type" value="Genomic_DNA"/>
</dbReference>
<proteinExistence type="predicted"/>
<reference evidence="1" key="1">
    <citation type="journal article" date="2015" name="Front. Microbiol.">
        <title>Combining genomic sequencing methods to explore viral diversity and reveal potential virus-host interactions.</title>
        <authorList>
            <person name="Chow C.E."/>
            <person name="Winget D.M."/>
            <person name="White R.A.III."/>
            <person name="Hallam S.J."/>
            <person name="Suttle C.A."/>
        </authorList>
    </citation>
    <scope>NUCLEOTIDE SEQUENCE</scope>
    <source>
        <strain evidence="1">Anoxic2_1</strain>
    </source>
</reference>
<accession>A0A0F7L2E6</accession>
<sequence length="256" mass="27318">MSLAPSMSVICSASMSPANRAIMRCASDSKAAFDSAAASFAAFLALTMSSRARWSPSLSFSPCGSREPFPLFAPIYRLRSMARAVSRIFRLRDCVSPSLAASVAVNAICIRLRSSSVSICAAACSLSRSRSRSRVTLSFAASSASGSSSARVRFDCTSGTPAAFMLAISRARVRMMPSKSRPSERATLLNVSIPASTAARFDCTSLTGSTHCQAGVMYCARYMSGRSARRPSSTNWRIFHSHTGRTNPSTNSCCKH</sequence>
<name>A0A0F7L2E6_9VIRU</name>
<evidence type="ECO:0000313" key="1">
    <source>
        <dbReference type="EMBL" id="AKH46729.1"/>
    </source>
</evidence>
<reference evidence="1" key="2">
    <citation type="submission" date="2015-03" db="EMBL/GenBank/DDBJ databases">
        <authorList>
            <person name="Chow C.-E.T."/>
            <person name="Winget D.M."/>
            <person name="White R.A.III."/>
            <person name="Hallam S.J."/>
            <person name="Suttle C.A."/>
        </authorList>
    </citation>
    <scope>NUCLEOTIDE SEQUENCE</scope>
    <source>
        <strain evidence="1">Anoxic2_1</strain>
    </source>
</reference>
<protein>
    <submittedName>
        <fullName evidence="1">Phage portal protein, lambda family</fullName>
    </submittedName>
</protein>